<gene>
    <name evidence="2" type="ORF">H109_06895</name>
</gene>
<organism evidence="2 3">
    <name type="scientific">Trichophyton interdigitale (strain MR816)</name>
    <dbReference type="NCBI Taxonomy" id="1215338"/>
    <lineage>
        <taxon>Eukaryota</taxon>
        <taxon>Fungi</taxon>
        <taxon>Dikarya</taxon>
        <taxon>Ascomycota</taxon>
        <taxon>Pezizomycotina</taxon>
        <taxon>Eurotiomycetes</taxon>
        <taxon>Eurotiomycetidae</taxon>
        <taxon>Onygenales</taxon>
        <taxon>Arthrodermataceae</taxon>
        <taxon>Trichophyton</taxon>
    </lineage>
</organism>
<dbReference type="HOGENOM" id="CLU_1442037_0_0_1"/>
<evidence type="ECO:0000313" key="2">
    <source>
        <dbReference type="EMBL" id="KDB21127.1"/>
    </source>
</evidence>
<evidence type="ECO:0000313" key="3">
    <source>
        <dbReference type="Proteomes" id="UP000024533"/>
    </source>
</evidence>
<comment type="caution">
    <text evidence="2">The sequence shown here is derived from an EMBL/GenBank/DDBJ whole genome shotgun (WGS) entry which is preliminary data.</text>
</comment>
<proteinExistence type="predicted"/>
<reference evidence="2 3" key="1">
    <citation type="submission" date="2014-02" db="EMBL/GenBank/DDBJ databases">
        <title>The Genome Sequence of Trichophyton interdigitale MR816.</title>
        <authorList>
            <consortium name="The Broad Institute Genomics Platform"/>
            <person name="Cuomo C.A."/>
            <person name="White T.C."/>
            <person name="Graser Y."/>
            <person name="Martinez-Rossi N."/>
            <person name="Heitman J."/>
            <person name="Young S.K."/>
            <person name="Zeng Q."/>
            <person name="Gargeya S."/>
            <person name="Abouelleil A."/>
            <person name="Alvarado L."/>
            <person name="Chapman S.B."/>
            <person name="Gainer-Dewar J."/>
            <person name="Goldberg J."/>
            <person name="Griggs A."/>
            <person name="Gujja S."/>
            <person name="Hansen M."/>
            <person name="Howarth C."/>
            <person name="Imamovic A."/>
            <person name="Larimer J."/>
            <person name="Martinez D."/>
            <person name="Murphy C."/>
            <person name="Pearson M.D."/>
            <person name="Persinoti G."/>
            <person name="Poon T."/>
            <person name="Priest M."/>
            <person name="Roberts A.D."/>
            <person name="Saif S."/>
            <person name="Shea T.D."/>
            <person name="Sykes S.N."/>
            <person name="Wortman J."/>
            <person name="Nusbaum C."/>
            <person name="Birren B."/>
        </authorList>
    </citation>
    <scope>NUCLEOTIDE SEQUENCE [LARGE SCALE GENOMIC DNA]</scope>
    <source>
        <strain evidence="2 3">MR816</strain>
    </source>
</reference>
<accession>A0A059J0X3</accession>
<protein>
    <submittedName>
        <fullName evidence="2">Uncharacterized protein</fullName>
    </submittedName>
</protein>
<name>A0A059J0X3_TRIIM</name>
<keyword evidence="1" id="KW-1133">Transmembrane helix</keyword>
<keyword evidence="1" id="KW-0812">Transmembrane</keyword>
<feature type="transmembrane region" description="Helical" evidence="1">
    <location>
        <begin position="122"/>
        <end position="141"/>
    </location>
</feature>
<dbReference type="EMBL" id="AOKY01000594">
    <property type="protein sequence ID" value="KDB21127.1"/>
    <property type="molecule type" value="Genomic_DNA"/>
</dbReference>
<keyword evidence="3" id="KW-1185">Reference proteome</keyword>
<dbReference type="AlphaFoldDB" id="A0A059J0X3"/>
<evidence type="ECO:0000256" key="1">
    <source>
        <dbReference type="SAM" id="Phobius"/>
    </source>
</evidence>
<sequence>MEQNKWRAREKRRTIDDVVQENQSIPSAAPGIRDTKVLERRDKETNLDLQERRSQRSLDGFRLRAWSFGGRLAEKSSNERTNATEMEMGPQVQERNLTCQRDDRKPRLCFGMTWRLLRRYKVCLLLAWIASGVAYAAAGVRKKKTWTDGGPKEDDGPEEEQYLLSINGIVVHGVPYLISVTLEPEYIC</sequence>
<keyword evidence="1" id="KW-0472">Membrane</keyword>
<dbReference type="Proteomes" id="UP000024533">
    <property type="component" value="Unassembled WGS sequence"/>
</dbReference>